<evidence type="ECO:0000313" key="2">
    <source>
        <dbReference type="EMBL" id="AEI38340.1"/>
    </source>
</evidence>
<dbReference type="CDD" id="cd12797">
    <property type="entry name" value="M23_peptidase"/>
    <property type="match status" value="1"/>
</dbReference>
<dbReference type="PATRIC" id="fig|579138.3.peg.1537"/>
<dbReference type="EMBL" id="CP002865">
    <property type="protein sequence ID" value="AEI38340.1"/>
    <property type="molecule type" value="Genomic_DNA"/>
</dbReference>
<organism evidence="2 3">
    <name type="scientific">Zymomonas mobilis subsp. pomaceae (strain ATCC 29192 / DSM 22645 / JCM 10191 / CCUG 17912 / NBRC 13757 / NCIMB 11200 / NRRL B-4491 / Barker I)</name>
    <dbReference type="NCBI Taxonomy" id="579138"/>
    <lineage>
        <taxon>Bacteria</taxon>
        <taxon>Pseudomonadati</taxon>
        <taxon>Pseudomonadota</taxon>
        <taxon>Alphaproteobacteria</taxon>
        <taxon>Sphingomonadales</taxon>
        <taxon>Zymomonadaceae</taxon>
        <taxon>Zymomonas</taxon>
    </lineage>
</organism>
<protein>
    <submittedName>
        <fullName evidence="2">Peptidase M23</fullName>
    </submittedName>
</protein>
<evidence type="ECO:0000313" key="3">
    <source>
        <dbReference type="Proteomes" id="UP000000491"/>
    </source>
</evidence>
<dbReference type="AlphaFoldDB" id="F8EVK3"/>
<dbReference type="KEGG" id="zmp:Zymop_1450"/>
<dbReference type="PANTHER" id="PTHR21666">
    <property type="entry name" value="PEPTIDASE-RELATED"/>
    <property type="match status" value="1"/>
</dbReference>
<dbReference type="InterPro" id="IPR050570">
    <property type="entry name" value="Cell_wall_metabolism_enzyme"/>
</dbReference>
<accession>F8EVK3</accession>
<dbReference type="eggNOG" id="COG4942">
    <property type="taxonomic scope" value="Bacteria"/>
</dbReference>
<dbReference type="GO" id="GO:0004222">
    <property type="term" value="F:metalloendopeptidase activity"/>
    <property type="evidence" value="ECO:0007669"/>
    <property type="project" value="TreeGrafter"/>
</dbReference>
<dbReference type="InterPro" id="IPR011055">
    <property type="entry name" value="Dup_hybrid_motif"/>
</dbReference>
<feature type="domain" description="M23ase beta-sheet core" evidence="1">
    <location>
        <begin position="283"/>
        <end position="365"/>
    </location>
</feature>
<dbReference type="RefSeq" id="WP_013934728.1">
    <property type="nucleotide sequence ID" value="NC_015709.1"/>
</dbReference>
<dbReference type="PANTHER" id="PTHR21666:SF270">
    <property type="entry name" value="MUREIN HYDROLASE ACTIVATOR ENVC"/>
    <property type="match status" value="1"/>
</dbReference>
<sequence>MLGIDKGLIYPIIRFLTLLWLSILLSHHGFAAVPSEKPNYSPKSFIFTKAQQQATLSRNKAKILEKDAAFIKERAQKALIEAAHVAADIEKLQTKIDIERHYLLQIDTMRRNERAELARQKQPLTRMAAALEQRSHYFSILSILKPDIMTDIVHIRGVIKALTPVIRQRSIESMNRLHTLNLLYQMRQQELDKIRQEQQLLDQKHQYFVNLAHEDQQQVDTLLSQAMYQEDKAIAVMEEAREKLRNSQNPKDLVPVCELPFVGWQLPAKGYLAPSSDQNELRIITEKGMVIMPPKAGIVLYAGNFRSYGQIVILRHENGFSSLLTGLTKLIVKTNDSVRIDQPLGYVGTGYSEIGFQIRHNDETVAMPSKNQFSHQGNSRLSCNFINEPPQENYNQKRTS</sequence>
<dbReference type="Proteomes" id="UP000000491">
    <property type="component" value="Chromosome"/>
</dbReference>
<dbReference type="Pfam" id="PF01551">
    <property type="entry name" value="Peptidase_M23"/>
    <property type="match status" value="1"/>
</dbReference>
<gene>
    <name evidence="2" type="ordered locus">Zymop_1450</name>
</gene>
<dbReference type="STRING" id="579138.Zymop_1450"/>
<evidence type="ECO:0000259" key="1">
    <source>
        <dbReference type="Pfam" id="PF01551"/>
    </source>
</evidence>
<dbReference type="Gene3D" id="2.70.70.10">
    <property type="entry name" value="Glucose Permease (Domain IIA)"/>
    <property type="match status" value="1"/>
</dbReference>
<reference evidence="2 3" key="1">
    <citation type="journal article" date="2011" name="J. Bacteriol.">
        <title>Genome sequence of the ethanol-producing Zymomonas mobilis subsp. pomaceae lectotype strain ATCC 29192.</title>
        <authorList>
            <person name="Kouvelis V.N."/>
            <person name="Davenport K.W."/>
            <person name="Brettin T.S."/>
            <person name="Bruce D."/>
            <person name="Detter C."/>
            <person name="Han C.S."/>
            <person name="Nolan M."/>
            <person name="Tapia R."/>
            <person name="Damoulaki A."/>
            <person name="Kyrpides N.C."/>
            <person name="Typas M.A."/>
            <person name="Pappas K.M."/>
        </authorList>
    </citation>
    <scope>NUCLEOTIDE SEQUENCE [LARGE SCALE GENOMIC DNA]</scope>
    <source>
        <strain evidence="3">ATCC 29192 / DSM 22645 / JCM 10191 / CCUG 17912 / NBRC 13757 / NCIMB 11200 / NRRL B-4491 / Barker I</strain>
    </source>
</reference>
<name>F8EVK3_ZYMMT</name>
<dbReference type="InterPro" id="IPR016047">
    <property type="entry name" value="M23ase_b-sheet_dom"/>
</dbReference>
<dbReference type="HOGENOM" id="CLU_698196_0_0_5"/>
<proteinExistence type="predicted"/>
<dbReference type="SUPFAM" id="SSF51261">
    <property type="entry name" value="Duplicated hybrid motif"/>
    <property type="match status" value="1"/>
</dbReference>